<dbReference type="OrthoDB" id="41532at2759"/>
<organism evidence="4 5">
    <name type="scientific">Galerina marginata (strain CBS 339.88)</name>
    <dbReference type="NCBI Taxonomy" id="685588"/>
    <lineage>
        <taxon>Eukaryota</taxon>
        <taxon>Fungi</taxon>
        <taxon>Dikarya</taxon>
        <taxon>Basidiomycota</taxon>
        <taxon>Agaricomycotina</taxon>
        <taxon>Agaricomycetes</taxon>
        <taxon>Agaricomycetidae</taxon>
        <taxon>Agaricales</taxon>
        <taxon>Agaricineae</taxon>
        <taxon>Strophariaceae</taxon>
        <taxon>Galerina</taxon>
    </lineage>
</organism>
<keyword evidence="2" id="KW-0812">Transmembrane</keyword>
<dbReference type="HOGENOM" id="CLU_083059_0_0_1"/>
<dbReference type="InterPro" id="IPR050769">
    <property type="entry name" value="NAT_camello-type"/>
</dbReference>
<feature type="transmembrane region" description="Helical" evidence="2">
    <location>
        <begin position="94"/>
        <end position="112"/>
    </location>
</feature>
<dbReference type="GO" id="GO:0008080">
    <property type="term" value="F:N-acetyltransferase activity"/>
    <property type="evidence" value="ECO:0007669"/>
    <property type="project" value="InterPro"/>
</dbReference>
<evidence type="ECO:0000256" key="2">
    <source>
        <dbReference type="SAM" id="Phobius"/>
    </source>
</evidence>
<sequence length="279" mass="31248">MTSSASENTRLTSKVQIRVRAFEDSDSNEIFELYKYAMFHGSASPVNQFLKHQLRKPFAFVFYALFAIGLGVGIRPPLPPTGGHLAPETARALVRAAGFITSATAAWLFFGWRRQIFRRYKMHFDTAPKGDMAEPGKHYWGINGSVTEGAKVDNPNGFWVAEIANGKDEGKIVGCVGLDVSTNPDPTSAELRRMVVSPDYQRLGIGSRLLEHLLAHARAFHDAHPGKLESIWLSTSMYQMQAMKLYERYGFSEGPKKVIGLKYLFITDKASLHFFKLKL</sequence>
<name>A0A067T130_GALM3</name>
<dbReference type="AlphaFoldDB" id="A0A067T130"/>
<keyword evidence="1" id="KW-0808">Transferase</keyword>
<gene>
    <name evidence="4" type="ORF">GALMADRAFT_247155</name>
</gene>
<evidence type="ECO:0000313" key="5">
    <source>
        <dbReference type="Proteomes" id="UP000027222"/>
    </source>
</evidence>
<dbReference type="PROSITE" id="PS51186">
    <property type="entry name" value="GNAT"/>
    <property type="match status" value="1"/>
</dbReference>
<keyword evidence="5" id="KW-1185">Reference proteome</keyword>
<evidence type="ECO:0000256" key="1">
    <source>
        <dbReference type="ARBA" id="ARBA00022679"/>
    </source>
</evidence>
<feature type="domain" description="N-acetyltransferase" evidence="3">
    <location>
        <begin position="98"/>
        <end position="279"/>
    </location>
</feature>
<dbReference type="SUPFAM" id="SSF55729">
    <property type="entry name" value="Acyl-CoA N-acyltransferases (Nat)"/>
    <property type="match status" value="1"/>
</dbReference>
<dbReference type="InterPro" id="IPR000182">
    <property type="entry name" value="GNAT_dom"/>
</dbReference>
<evidence type="ECO:0000259" key="3">
    <source>
        <dbReference type="PROSITE" id="PS51186"/>
    </source>
</evidence>
<reference evidence="5" key="1">
    <citation type="journal article" date="2014" name="Proc. Natl. Acad. Sci. U.S.A.">
        <title>Extensive sampling of basidiomycete genomes demonstrates inadequacy of the white-rot/brown-rot paradigm for wood decay fungi.</title>
        <authorList>
            <person name="Riley R."/>
            <person name="Salamov A.A."/>
            <person name="Brown D.W."/>
            <person name="Nagy L.G."/>
            <person name="Floudas D."/>
            <person name="Held B.W."/>
            <person name="Levasseur A."/>
            <person name="Lombard V."/>
            <person name="Morin E."/>
            <person name="Otillar R."/>
            <person name="Lindquist E.A."/>
            <person name="Sun H."/>
            <person name="LaButti K.M."/>
            <person name="Schmutz J."/>
            <person name="Jabbour D."/>
            <person name="Luo H."/>
            <person name="Baker S.E."/>
            <person name="Pisabarro A.G."/>
            <person name="Walton J.D."/>
            <person name="Blanchette R.A."/>
            <person name="Henrissat B."/>
            <person name="Martin F."/>
            <person name="Cullen D."/>
            <person name="Hibbett D.S."/>
            <person name="Grigoriev I.V."/>
        </authorList>
    </citation>
    <scope>NUCLEOTIDE SEQUENCE [LARGE SCALE GENOMIC DNA]</scope>
    <source>
        <strain evidence="5">CBS 339.88</strain>
    </source>
</reference>
<dbReference type="STRING" id="685588.A0A067T130"/>
<feature type="transmembrane region" description="Helical" evidence="2">
    <location>
        <begin position="57"/>
        <end position="74"/>
    </location>
</feature>
<accession>A0A067T130</accession>
<protein>
    <recommendedName>
        <fullName evidence="3">N-acetyltransferase domain-containing protein</fullName>
    </recommendedName>
</protein>
<dbReference type="InterPro" id="IPR016181">
    <property type="entry name" value="Acyl_CoA_acyltransferase"/>
</dbReference>
<dbReference type="Pfam" id="PF00583">
    <property type="entry name" value="Acetyltransf_1"/>
    <property type="match status" value="1"/>
</dbReference>
<keyword evidence="2" id="KW-1133">Transmembrane helix</keyword>
<dbReference type="PANTHER" id="PTHR13947:SF37">
    <property type="entry name" value="LD18367P"/>
    <property type="match status" value="1"/>
</dbReference>
<evidence type="ECO:0000313" key="4">
    <source>
        <dbReference type="EMBL" id="KDR76846.1"/>
    </source>
</evidence>
<dbReference type="EMBL" id="KL142378">
    <property type="protein sequence ID" value="KDR76846.1"/>
    <property type="molecule type" value="Genomic_DNA"/>
</dbReference>
<proteinExistence type="predicted"/>
<dbReference type="CDD" id="cd04301">
    <property type="entry name" value="NAT_SF"/>
    <property type="match status" value="1"/>
</dbReference>
<dbReference type="PANTHER" id="PTHR13947">
    <property type="entry name" value="GNAT FAMILY N-ACETYLTRANSFERASE"/>
    <property type="match status" value="1"/>
</dbReference>
<keyword evidence="2" id="KW-0472">Membrane</keyword>
<dbReference type="Gene3D" id="3.40.630.30">
    <property type="match status" value="1"/>
</dbReference>
<dbReference type="Proteomes" id="UP000027222">
    <property type="component" value="Unassembled WGS sequence"/>
</dbReference>